<proteinExistence type="predicted"/>
<reference evidence="1 2" key="2">
    <citation type="journal article" date="2022" name="Mol. Ecol. Resour.">
        <title>The genomes of chicory, endive, great burdock and yacon provide insights into Asteraceae paleo-polyploidization history and plant inulin production.</title>
        <authorList>
            <person name="Fan W."/>
            <person name="Wang S."/>
            <person name="Wang H."/>
            <person name="Wang A."/>
            <person name="Jiang F."/>
            <person name="Liu H."/>
            <person name="Zhao H."/>
            <person name="Xu D."/>
            <person name="Zhang Y."/>
        </authorList>
    </citation>
    <scope>NUCLEOTIDE SEQUENCE [LARGE SCALE GENOMIC DNA]</scope>
    <source>
        <strain evidence="2">cv. Punajuju</strain>
        <tissue evidence="1">Leaves</tissue>
    </source>
</reference>
<comment type="caution">
    <text evidence="1">The sequence shown here is derived from an EMBL/GenBank/DDBJ whole genome shotgun (WGS) entry which is preliminary data.</text>
</comment>
<organism evidence="1 2">
    <name type="scientific">Cichorium intybus</name>
    <name type="common">Chicory</name>
    <dbReference type="NCBI Taxonomy" id="13427"/>
    <lineage>
        <taxon>Eukaryota</taxon>
        <taxon>Viridiplantae</taxon>
        <taxon>Streptophyta</taxon>
        <taxon>Embryophyta</taxon>
        <taxon>Tracheophyta</taxon>
        <taxon>Spermatophyta</taxon>
        <taxon>Magnoliopsida</taxon>
        <taxon>eudicotyledons</taxon>
        <taxon>Gunneridae</taxon>
        <taxon>Pentapetalae</taxon>
        <taxon>asterids</taxon>
        <taxon>campanulids</taxon>
        <taxon>Asterales</taxon>
        <taxon>Asteraceae</taxon>
        <taxon>Cichorioideae</taxon>
        <taxon>Cichorieae</taxon>
        <taxon>Cichoriinae</taxon>
        <taxon>Cichorium</taxon>
    </lineage>
</organism>
<name>A0ACB9ALN3_CICIN</name>
<accession>A0ACB9ALN3</accession>
<protein>
    <submittedName>
        <fullName evidence="1">Uncharacterized protein</fullName>
    </submittedName>
</protein>
<sequence>MGINLSLHQSPFNISKLLCPVSSSCDWVRKFKTKYVEDSAQYILNRAQAPSSSLSCVFVLPFIINPSLSLSLSLSLSITPLQTYTKSGTQMAVQAQCSSNIFLLNRTILEGKTQNGNNYSLPPQPGGGVGCAGGGVATTLIDHQSINQTLFNNFPVGNCGTNQRKRGREDIMNQFMSNIHQQQSHSNQLMDVSQIQSRNVDVSTGLRLAFSDHHQQHSFSPQSSGFVSLLSEDVSNLINQQGDEIEDYLQAQGEELRRNLAEKRQRLYTALIGAAKESTSRRIRDKEAEAEKAVRRNAELEARASQLSAEAQVWQAKARAQEAVAAALQVQLQQAIVTGVGGCVSQGEEVAAGDAEDAESSYIDPERVVVVSGPGCKACGKRIASVVLLPCRHLCVCTECDDVVQSCPLCLSFRSSSIEVYMS</sequence>
<gene>
    <name evidence="1" type="ORF">L2E82_40327</name>
</gene>
<evidence type="ECO:0000313" key="2">
    <source>
        <dbReference type="Proteomes" id="UP001055811"/>
    </source>
</evidence>
<reference evidence="2" key="1">
    <citation type="journal article" date="2022" name="Mol. Ecol. Resour.">
        <title>The genomes of chicory, endive, great burdock and yacon provide insights into Asteraceae palaeo-polyploidization history and plant inulin production.</title>
        <authorList>
            <person name="Fan W."/>
            <person name="Wang S."/>
            <person name="Wang H."/>
            <person name="Wang A."/>
            <person name="Jiang F."/>
            <person name="Liu H."/>
            <person name="Zhao H."/>
            <person name="Xu D."/>
            <person name="Zhang Y."/>
        </authorList>
    </citation>
    <scope>NUCLEOTIDE SEQUENCE [LARGE SCALE GENOMIC DNA]</scope>
    <source>
        <strain evidence="2">cv. Punajuju</strain>
    </source>
</reference>
<keyword evidence="2" id="KW-1185">Reference proteome</keyword>
<dbReference type="Proteomes" id="UP001055811">
    <property type="component" value="Linkage Group LG07"/>
</dbReference>
<evidence type="ECO:0000313" key="1">
    <source>
        <dbReference type="EMBL" id="KAI3710544.1"/>
    </source>
</evidence>
<dbReference type="EMBL" id="CM042015">
    <property type="protein sequence ID" value="KAI3710544.1"/>
    <property type="molecule type" value="Genomic_DNA"/>
</dbReference>